<evidence type="ECO:0000256" key="7">
    <source>
        <dbReference type="PIRSR" id="PIRSR630616-2"/>
    </source>
</evidence>
<dbReference type="CDD" id="cd14003">
    <property type="entry name" value="STKc_AMPK-like"/>
    <property type="match status" value="1"/>
</dbReference>
<evidence type="ECO:0000256" key="8">
    <source>
        <dbReference type="PIRSR" id="PIRSR630616-3"/>
    </source>
</evidence>
<dbReference type="InterPro" id="IPR000719">
    <property type="entry name" value="Prot_kinase_dom"/>
</dbReference>
<evidence type="ECO:0000256" key="9">
    <source>
        <dbReference type="PROSITE-ProRule" id="PRU10141"/>
    </source>
</evidence>
<dbReference type="InterPro" id="IPR011009">
    <property type="entry name" value="Kinase-like_dom_sf"/>
</dbReference>
<dbReference type="FunFam" id="1.10.510.10:FF:000434">
    <property type="entry name" value="Serine/threonine protein kinase"/>
    <property type="match status" value="1"/>
</dbReference>
<dbReference type="GO" id="GO:0005524">
    <property type="term" value="F:ATP binding"/>
    <property type="evidence" value="ECO:0007669"/>
    <property type="project" value="UniProtKB-UniRule"/>
</dbReference>
<evidence type="ECO:0000256" key="6">
    <source>
        <dbReference type="PIRSR" id="PIRSR630616-1"/>
    </source>
</evidence>
<evidence type="ECO:0000259" key="11">
    <source>
        <dbReference type="PROSITE" id="PS50011"/>
    </source>
</evidence>
<evidence type="ECO:0000256" key="4">
    <source>
        <dbReference type="ARBA" id="ARBA00022777"/>
    </source>
</evidence>
<feature type="compositionally biased region" description="Polar residues" evidence="10">
    <location>
        <begin position="546"/>
        <end position="622"/>
    </location>
</feature>
<keyword evidence="13" id="KW-1185">Reference proteome</keyword>
<feature type="binding site" evidence="7">
    <location>
        <position position="174"/>
    </location>
    <ligand>
        <name>ATP</name>
        <dbReference type="ChEBI" id="CHEBI:30616"/>
    </ligand>
</feature>
<name>A0A7H8R8E0_TALRU</name>
<gene>
    <name evidence="12" type="ORF">TRUGW13939_09813</name>
</gene>
<dbReference type="InterPro" id="IPR030616">
    <property type="entry name" value="Aur-like"/>
</dbReference>
<feature type="region of interest" description="Disordered" evidence="10">
    <location>
        <begin position="518"/>
        <end position="679"/>
    </location>
</feature>
<feature type="compositionally biased region" description="Low complexity" evidence="10">
    <location>
        <begin position="632"/>
        <end position="641"/>
    </location>
</feature>
<keyword evidence="2" id="KW-0808">Transferase</keyword>
<feature type="compositionally biased region" description="Basic and acidic residues" evidence="10">
    <location>
        <begin position="815"/>
        <end position="841"/>
    </location>
</feature>
<evidence type="ECO:0000256" key="10">
    <source>
        <dbReference type="SAM" id="MobiDB-lite"/>
    </source>
</evidence>
<reference evidence="13" key="1">
    <citation type="submission" date="2020-06" db="EMBL/GenBank/DDBJ databases">
        <title>A chromosome-scale genome assembly of Talaromyces rugulosus W13939.</title>
        <authorList>
            <person name="Wang B."/>
            <person name="Guo L."/>
            <person name="Ye K."/>
            <person name="Wang L."/>
        </authorList>
    </citation>
    <scope>NUCLEOTIDE SEQUENCE [LARGE SCALE GENOMIC DNA]</scope>
    <source>
        <strain evidence="13">W13939</strain>
    </source>
</reference>
<sequence length="938" mass="103758">MQPARTRAEALTQKEKLASSYNELLQEFSATDLRNVGNYALGRLVGKGSFGKVYLATHKLTNNSKVVLKSSNKQDSNLAREIHHHRQFLHPHIARLYEVIVTENLVWLVLEYCPGDELYNYLLNNGPLPVEKVQRIFAQLVGAVSYVHSKSCVHRDLKLENILLDKNENVKLCDFGFTREYEGKTSHLQTFCGTICYSAPEMLKGEKYAGEKVDVWSLGIILYALLAGELPYDDDDDQETKARILKEDPKYDDKFSEEARSLVSKLLSKRPLLRPTLADILAHPFLGEHGAEQQAILERSRPSPFTTALEKTTLLRMKGAGVNIDQVIENVLAQRCDALAGWWALLIEKEERKEKRRERKRREKEVEARSIRRLSAASSRLERISAALVEVDEEGTAIDTLQARGRRDRRSLPNPEFSIPEVPKVPEEFTGSVPLDSTLPPRPIDKDSVRSLSSTRRRPVPPPKENRRSRPSMLHVSASQPELASHSSGLFRRRTGRRNHHSFISQLASLKHWIVESAKRAKSPHPRTPKSGNGQTLKFRVDKSSPGKSQDSNKTPGGGSSANTNASVVTPTQVKRSSNASSLAPNSVSYANHRNSYGRQPRTNRNSLSPTPITPRGSSYRRSSVGLRGRKSTSSSISSVRSIHHAHTHSKASSISSNSIDTLSTPTASNRVSRSPHTSVKVLPATPIAAARFPNNIRLVRNSAHGLRDVNEPENHGIYSVFNETAPGPMMSSPSGFVFARRKRTPFKGPMVHTGNTVVSNGFATPNLSPPLLKGAGAQDIAKPATRKSQIIEEGDEIDEEDIEEVDTFSNPDITDEKNEPCIEPIEEKLHVETAFAEKAEASGSSKPVLQPAPDLPSPGVHPPRSSSLNTPDLQEVGEEEEEEENSRDDLTAILPSAAHVDKELTNASTTTTTITEEEDHTLQPNPKDSALDTTTAQ</sequence>
<feature type="compositionally biased region" description="Acidic residues" evidence="10">
    <location>
        <begin position="798"/>
        <end position="807"/>
    </location>
</feature>
<feature type="binding site" evidence="7">
    <location>
        <position position="65"/>
    </location>
    <ligand>
        <name>ATP</name>
        <dbReference type="ChEBI" id="CHEBI:30616"/>
    </ligand>
</feature>
<evidence type="ECO:0000313" key="12">
    <source>
        <dbReference type="EMBL" id="QKX62652.1"/>
    </source>
</evidence>
<feature type="region of interest" description="Disordered" evidence="10">
    <location>
        <begin position="798"/>
        <end position="938"/>
    </location>
</feature>
<dbReference type="Pfam" id="PF00069">
    <property type="entry name" value="Pkinase"/>
    <property type="match status" value="1"/>
</dbReference>
<dbReference type="AlphaFoldDB" id="A0A7H8R8E0"/>
<dbReference type="InterPro" id="IPR008271">
    <property type="entry name" value="Ser/Thr_kinase_AS"/>
</dbReference>
<keyword evidence="5 7" id="KW-0067">ATP-binding</keyword>
<feature type="compositionally biased region" description="Low complexity" evidence="10">
    <location>
        <begin position="906"/>
        <end position="915"/>
    </location>
</feature>
<dbReference type="PROSITE" id="PS00108">
    <property type="entry name" value="PROTEIN_KINASE_ST"/>
    <property type="match status" value="1"/>
</dbReference>
<feature type="compositionally biased region" description="Polar residues" evidence="10">
    <location>
        <begin position="666"/>
        <end position="678"/>
    </location>
</feature>
<feature type="active site" description="Proton acceptor" evidence="6">
    <location>
        <position position="156"/>
    </location>
</feature>
<dbReference type="KEGG" id="trg:TRUGW13939_09813"/>
<feature type="domain" description="Protein kinase" evidence="11">
    <location>
        <begin position="39"/>
        <end position="286"/>
    </location>
</feature>
<protein>
    <recommendedName>
        <fullName evidence="11">Protein kinase domain-containing protein</fullName>
    </recommendedName>
</protein>
<keyword evidence="3 7" id="KW-0547">Nucleotide-binding</keyword>
<dbReference type="InterPro" id="IPR017441">
    <property type="entry name" value="Protein_kinase_ATP_BS"/>
</dbReference>
<accession>A0A7H8R8E0</accession>
<feature type="compositionally biased region" description="Polar residues" evidence="10">
    <location>
        <begin position="923"/>
        <end position="938"/>
    </location>
</feature>
<dbReference type="SMART" id="SM00220">
    <property type="entry name" value="S_TKc"/>
    <property type="match status" value="1"/>
</dbReference>
<evidence type="ECO:0000256" key="3">
    <source>
        <dbReference type="ARBA" id="ARBA00022741"/>
    </source>
</evidence>
<feature type="compositionally biased region" description="Acidic residues" evidence="10">
    <location>
        <begin position="876"/>
        <end position="887"/>
    </location>
</feature>
<keyword evidence="4" id="KW-0418">Kinase</keyword>
<feature type="binding site" evidence="7">
    <location>
        <begin position="160"/>
        <end position="161"/>
    </location>
    <ligand>
        <name>ATP</name>
        <dbReference type="ChEBI" id="CHEBI:30616"/>
    </ligand>
</feature>
<feature type="region of interest" description="Disordered" evidence="10">
    <location>
        <begin position="400"/>
        <end position="497"/>
    </location>
</feature>
<dbReference type="EMBL" id="CP055902">
    <property type="protein sequence ID" value="QKX62652.1"/>
    <property type="molecule type" value="Genomic_DNA"/>
</dbReference>
<keyword evidence="1" id="KW-0723">Serine/threonine-protein kinase</keyword>
<evidence type="ECO:0000256" key="1">
    <source>
        <dbReference type="ARBA" id="ARBA00022527"/>
    </source>
</evidence>
<dbReference type="PANTHER" id="PTHR24350">
    <property type="entry name" value="SERINE/THREONINE-PROTEIN KINASE IAL-RELATED"/>
    <property type="match status" value="1"/>
</dbReference>
<dbReference type="Gene3D" id="1.10.510.10">
    <property type="entry name" value="Transferase(Phosphotransferase) domain 1"/>
    <property type="match status" value="1"/>
</dbReference>
<proteinExistence type="predicted"/>
<evidence type="ECO:0000256" key="5">
    <source>
        <dbReference type="ARBA" id="ARBA00022840"/>
    </source>
</evidence>
<organism evidence="12 13">
    <name type="scientific">Talaromyces rugulosus</name>
    <name type="common">Penicillium rugulosum</name>
    <dbReference type="NCBI Taxonomy" id="121627"/>
    <lineage>
        <taxon>Eukaryota</taxon>
        <taxon>Fungi</taxon>
        <taxon>Dikarya</taxon>
        <taxon>Ascomycota</taxon>
        <taxon>Pezizomycotina</taxon>
        <taxon>Eurotiomycetes</taxon>
        <taxon>Eurotiomycetidae</taxon>
        <taxon>Eurotiales</taxon>
        <taxon>Trichocomaceae</taxon>
        <taxon>Talaromyces</taxon>
        <taxon>Talaromyces sect. Islandici</taxon>
    </lineage>
</organism>
<dbReference type="PROSITE" id="PS00107">
    <property type="entry name" value="PROTEIN_KINASE_ATP"/>
    <property type="match status" value="1"/>
</dbReference>
<dbReference type="Proteomes" id="UP000509510">
    <property type="component" value="Chromosome V"/>
</dbReference>
<evidence type="ECO:0000313" key="13">
    <source>
        <dbReference type="Proteomes" id="UP000509510"/>
    </source>
</evidence>
<dbReference type="GO" id="GO:0004674">
    <property type="term" value="F:protein serine/threonine kinase activity"/>
    <property type="evidence" value="ECO:0007669"/>
    <property type="project" value="UniProtKB-KW"/>
</dbReference>
<feature type="binding site" evidence="9">
    <location>
        <position position="69"/>
    </location>
    <ligand>
        <name>ATP</name>
        <dbReference type="ChEBI" id="CHEBI:30616"/>
    </ligand>
</feature>
<feature type="compositionally biased region" description="Low complexity" evidence="10">
    <location>
        <begin position="651"/>
        <end position="665"/>
    </location>
</feature>
<dbReference type="RefSeq" id="XP_035348826.1">
    <property type="nucleotide sequence ID" value="XM_035492933.1"/>
</dbReference>
<dbReference type="PROSITE" id="PS50011">
    <property type="entry name" value="PROTEIN_KINASE_DOM"/>
    <property type="match status" value="1"/>
</dbReference>
<feature type="compositionally biased region" description="Polar residues" evidence="10">
    <location>
        <begin position="477"/>
        <end position="488"/>
    </location>
</feature>
<dbReference type="SUPFAM" id="SSF56112">
    <property type="entry name" value="Protein kinase-like (PK-like)"/>
    <property type="match status" value="1"/>
</dbReference>
<feature type="cross-link" description="Glycyl lysine isopeptide (Lys-Gly) (interchain with G-Cter in SUMO2)" evidence="8">
    <location>
        <position position="158"/>
    </location>
</feature>
<dbReference type="GeneID" id="55997296"/>
<dbReference type="OrthoDB" id="942095at2759"/>
<evidence type="ECO:0000256" key="2">
    <source>
        <dbReference type="ARBA" id="ARBA00022679"/>
    </source>
</evidence>